<dbReference type="AlphaFoldDB" id="A0A4P9WD42"/>
<evidence type="ECO:0000256" key="1">
    <source>
        <dbReference type="SAM" id="SignalP"/>
    </source>
</evidence>
<dbReference type="EMBL" id="KZ996442">
    <property type="protein sequence ID" value="RKO88850.1"/>
    <property type="molecule type" value="Genomic_DNA"/>
</dbReference>
<protein>
    <submittedName>
        <fullName evidence="2">Uncharacterized protein</fullName>
    </submittedName>
</protein>
<dbReference type="Proteomes" id="UP000269721">
    <property type="component" value="Unassembled WGS sequence"/>
</dbReference>
<sequence>MQAARLFILSAGAPALLSLATALSSFAVPPASSPTPLALFGELSQPLPGPQAKASPSSLVVPMCEASGAMNVDHVDPNGLSSVCADGEEWVEPDPGNRRDDEVAPDVMGRDTALIAVEVQGGIVDLVENPSSDQSELAMRQIVLGYQMLHSSLPFLESVGISRSSKFSKFLEYGAAREKEVRDRKEKERVQGRKRQALGRFWARCC</sequence>
<evidence type="ECO:0000313" key="3">
    <source>
        <dbReference type="Proteomes" id="UP000269721"/>
    </source>
</evidence>
<accession>A0A4P9WD42</accession>
<organism evidence="2 3">
    <name type="scientific">Blyttiomyces helicus</name>
    <dbReference type="NCBI Taxonomy" id="388810"/>
    <lineage>
        <taxon>Eukaryota</taxon>
        <taxon>Fungi</taxon>
        <taxon>Fungi incertae sedis</taxon>
        <taxon>Chytridiomycota</taxon>
        <taxon>Chytridiomycota incertae sedis</taxon>
        <taxon>Chytridiomycetes</taxon>
        <taxon>Chytridiomycetes incertae sedis</taxon>
        <taxon>Blyttiomyces</taxon>
    </lineage>
</organism>
<proteinExistence type="predicted"/>
<keyword evidence="3" id="KW-1185">Reference proteome</keyword>
<keyword evidence="1" id="KW-0732">Signal</keyword>
<name>A0A4P9WD42_9FUNG</name>
<gene>
    <name evidence="2" type="ORF">BDK51DRAFT_33652</name>
</gene>
<reference evidence="3" key="1">
    <citation type="journal article" date="2018" name="Nat. Microbiol.">
        <title>Leveraging single-cell genomics to expand the fungal tree of life.</title>
        <authorList>
            <person name="Ahrendt S.R."/>
            <person name="Quandt C.A."/>
            <person name="Ciobanu D."/>
            <person name="Clum A."/>
            <person name="Salamov A."/>
            <person name="Andreopoulos B."/>
            <person name="Cheng J.F."/>
            <person name="Woyke T."/>
            <person name="Pelin A."/>
            <person name="Henrissat B."/>
            <person name="Reynolds N.K."/>
            <person name="Benny G.L."/>
            <person name="Smith M.E."/>
            <person name="James T.Y."/>
            <person name="Grigoriev I.V."/>
        </authorList>
    </citation>
    <scope>NUCLEOTIDE SEQUENCE [LARGE SCALE GENOMIC DNA]</scope>
</reference>
<evidence type="ECO:0000313" key="2">
    <source>
        <dbReference type="EMBL" id="RKO88850.1"/>
    </source>
</evidence>
<feature type="signal peptide" evidence="1">
    <location>
        <begin position="1"/>
        <end position="22"/>
    </location>
</feature>
<feature type="chain" id="PRO_5020221216" evidence="1">
    <location>
        <begin position="23"/>
        <end position="206"/>
    </location>
</feature>